<feature type="region of interest" description="Disordered" evidence="10">
    <location>
        <begin position="514"/>
        <end position="534"/>
    </location>
</feature>
<dbReference type="InterPro" id="IPR051079">
    <property type="entry name" value="Sorting_Nexin_Autophagy"/>
</dbReference>
<evidence type="ECO:0000313" key="13">
    <source>
        <dbReference type="Proteomes" id="UP001217754"/>
    </source>
</evidence>
<dbReference type="Proteomes" id="UP001217754">
    <property type="component" value="Chromosome 7"/>
</dbReference>
<protein>
    <recommendedName>
        <fullName evidence="11">PX domain-containing protein</fullName>
    </recommendedName>
</protein>
<dbReference type="RefSeq" id="XP_060123546.1">
    <property type="nucleotide sequence ID" value="XM_060267563.1"/>
</dbReference>
<feature type="coiled-coil region" evidence="9">
    <location>
        <begin position="311"/>
        <end position="344"/>
    </location>
</feature>
<dbReference type="InterPro" id="IPR027267">
    <property type="entry name" value="AH/BAR_dom_sf"/>
</dbReference>
<feature type="region of interest" description="Disordered" evidence="10">
    <location>
        <begin position="349"/>
        <end position="409"/>
    </location>
</feature>
<evidence type="ECO:0000259" key="11">
    <source>
        <dbReference type="PROSITE" id="PS50195"/>
    </source>
</evidence>
<evidence type="ECO:0000256" key="1">
    <source>
        <dbReference type="ARBA" id="ARBA00004481"/>
    </source>
</evidence>
<dbReference type="Gene3D" id="1.20.1270.60">
    <property type="entry name" value="Arfaptin homology (AH) domain/BAR domain"/>
    <property type="match status" value="1"/>
</dbReference>
<reference evidence="12" key="1">
    <citation type="submission" date="2023-03" db="EMBL/GenBank/DDBJ databases">
        <title>Mating type loci evolution in Malassezia.</title>
        <authorList>
            <person name="Coelho M.A."/>
        </authorList>
    </citation>
    <scope>NUCLEOTIDE SEQUENCE</scope>
    <source>
        <strain evidence="12">CBS 9431</strain>
    </source>
</reference>
<feature type="compositionally biased region" description="Pro residues" evidence="10">
    <location>
        <begin position="390"/>
        <end position="403"/>
    </location>
</feature>
<keyword evidence="5" id="KW-0653">Protein transport</keyword>
<keyword evidence="13" id="KW-1185">Reference proteome</keyword>
<evidence type="ECO:0000256" key="3">
    <source>
        <dbReference type="ARBA" id="ARBA00022448"/>
    </source>
</evidence>
<keyword evidence="7" id="KW-0446">Lipid-binding</keyword>
<evidence type="ECO:0000256" key="5">
    <source>
        <dbReference type="ARBA" id="ARBA00022927"/>
    </source>
</evidence>
<dbReference type="PANTHER" id="PTHR46979:SF2">
    <property type="entry name" value="SORTING NEXIN-41"/>
    <property type="match status" value="1"/>
</dbReference>
<dbReference type="AlphaFoldDB" id="A0AAF0JC23"/>
<keyword evidence="4" id="KW-0967">Endosome</keyword>
<dbReference type="Gene3D" id="3.30.1520.10">
    <property type="entry name" value="Phox-like domain"/>
    <property type="match status" value="1"/>
</dbReference>
<dbReference type="GO" id="GO:0015031">
    <property type="term" value="P:protein transport"/>
    <property type="evidence" value="ECO:0007669"/>
    <property type="project" value="UniProtKB-KW"/>
</dbReference>
<dbReference type="SUPFAM" id="SSF64268">
    <property type="entry name" value="PX domain"/>
    <property type="match status" value="1"/>
</dbReference>
<dbReference type="Pfam" id="PF00787">
    <property type="entry name" value="PX"/>
    <property type="match status" value="1"/>
</dbReference>
<comment type="subcellular location">
    <subcellularLocation>
        <location evidence="1">Endosome membrane</location>
        <topology evidence="1">Peripheral membrane protein</topology>
    </subcellularLocation>
</comment>
<evidence type="ECO:0000256" key="4">
    <source>
        <dbReference type="ARBA" id="ARBA00022753"/>
    </source>
</evidence>
<evidence type="ECO:0000256" key="7">
    <source>
        <dbReference type="ARBA" id="ARBA00023121"/>
    </source>
</evidence>
<dbReference type="GO" id="GO:0006914">
    <property type="term" value="P:autophagy"/>
    <property type="evidence" value="ECO:0007669"/>
    <property type="project" value="UniProtKB-KW"/>
</dbReference>
<evidence type="ECO:0000256" key="10">
    <source>
        <dbReference type="SAM" id="MobiDB-lite"/>
    </source>
</evidence>
<dbReference type="SMART" id="SM00312">
    <property type="entry name" value="PX"/>
    <property type="match status" value="1"/>
</dbReference>
<dbReference type="EMBL" id="CP119964">
    <property type="protein sequence ID" value="WFD40649.1"/>
    <property type="molecule type" value="Genomic_DNA"/>
</dbReference>
<dbReference type="GO" id="GO:0035091">
    <property type="term" value="F:phosphatidylinositol binding"/>
    <property type="evidence" value="ECO:0007669"/>
    <property type="project" value="InterPro"/>
</dbReference>
<dbReference type="GO" id="GO:0042147">
    <property type="term" value="P:retrograde transport, endosome to Golgi"/>
    <property type="evidence" value="ECO:0007669"/>
    <property type="project" value="InterPro"/>
</dbReference>
<feature type="compositionally biased region" description="Acidic residues" evidence="10">
    <location>
        <begin position="371"/>
        <end position="381"/>
    </location>
</feature>
<accession>A0AAF0JC23</accession>
<sequence>MAENAWEDAARHCDAPAIMESHHDGGQRSWSSGSNDRITITDALTSSEFSAAGYVVYVIVSPNAEAKRRYSEFEALRSVLVQLHPTLIIPPIPSKHTLSDYALKQNKAKDDPVIIERRKRMLQRFLNRCDAHPVLRRDSVFTRFLDSRNSWHEIKSAPPVSNLPKSNLAAPPEYPADANAPLSYKAMPVPTVVRKLHTPNTRFQDSEAFTSRFESMMANHVELAERRLVRRWHDLSADYAELGALFNAQSLSESPHIAPAVERVGQAADATYMSYNDMLGSWEARVSEVVHEYTQYAKILQGILRWRHLKHQQLEIAQDDLTNKKQQLADLEHIEAEYARLSSAMEIGGRGLSTRPPPAPMQHSVYGRAAEEEDEEQDEEAGVGAAPVSSAPPPPAAALPPPRTGRRGMLSSLSQTLQNVMDMDPDKTRQSTISRLREEVMLLGEGVQLGEKDVKYVTDTIQASLDRFQRLKVADLRQMVLDCARLHRDLCYNNLQAWQRARTEIEAIPDEAWEGMPDATLATKPRGQDWPADD</sequence>
<dbReference type="GO" id="GO:0005829">
    <property type="term" value="C:cytosol"/>
    <property type="evidence" value="ECO:0007669"/>
    <property type="project" value="GOC"/>
</dbReference>
<name>A0AAF0JC23_9BASI</name>
<evidence type="ECO:0000313" key="12">
    <source>
        <dbReference type="EMBL" id="WFD40649.1"/>
    </source>
</evidence>
<dbReference type="InterPro" id="IPR001683">
    <property type="entry name" value="PX_dom"/>
</dbReference>
<feature type="domain" description="PX" evidence="11">
    <location>
        <begin position="32"/>
        <end position="151"/>
    </location>
</feature>
<dbReference type="GO" id="GO:0010008">
    <property type="term" value="C:endosome membrane"/>
    <property type="evidence" value="ECO:0007669"/>
    <property type="project" value="UniProtKB-SubCell"/>
</dbReference>
<gene>
    <name evidence="12" type="ORF">MJAP1_003637</name>
</gene>
<keyword evidence="9" id="KW-0175">Coiled coil</keyword>
<evidence type="ECO:0000256" key="8">
    <source>
        <dbReference type="ARBA" id="ARBA00023136"/>
    </source>
</evidence>
<keyword evidence="3" id="KW-0813">Transport</keyword>
<proteinExistence type="inferred from homology"/>
<comment type="similarity">
    <text evidence="2">Belongs to the sorting nexin family.</text>
</comment>
<evidence type="ECO:0000256" key="9">
    <source>
        <dbReference type="SAM" id="Coils"/>
    </source>
</evidence>
<dbReference type="PROSITE" id="PS50195">
    <property type="entry name" value="PX"/>
    <property type="match status" value="1"/>
</dbReference>
<keyword evidence="8" id="KW-0472">Membrane</keyword>
<dbReference type="InterPro" id="IPR044106">
    <property type="entry name" value="PX_Snx41/Atg20"/>
</dbReference>
<evidence type="ECO:0000256" key="6">
    <source>
        <dbReference type="ARBA" id="ARBA00023006"/>
    </source>
</evidence>
<dbReference type="InterPro" id="IPR036871">
    <property type="entry name" value="PX_dom_sf"/>
</dbReference>
<dbReference type="GeneID" id="85227288"/>
<keyword evidence="6" id="KW-0072">Autophagy</keyword>
<dbReference type="CDD" id="cd06867">
    <property type="entry name" value="PX_SNX41_42"/>
    <property type="match status" value="1"/>
</dbReference>
<dbReference type="PANTHER" id="PTHR46979">
    <property type="entry name" value="SORTING NEXIN-41"/>
    <property type="match status" value="1"/>
</dbReference>
<organism evidence="12 13">
    <name type="scientific">Malassezia japonica</name>
    <dbReference type="NCBI Taxonomy" id="223818"/>
    <lineage>
        <taxon>Eukaryota</taxon>
        <taxon>Fungi</taxon>
        <taxon>Dikarya</taxon>
        <taxon>Basidiomycota</taxon>
        <taxon>Ustilaginomycotina</taxon>
        <taxon>Malasseziomycetes</taxon>
        <taxon>Malasseziales</taxon>
        <taxon>Malasseziaceae</taxon>
        <taxon>Malassezia</taxon>
    </lineage>
</organism>
<evidence type="ECO:0000256" key="2">
    <source>
        <dbReference type="ARBA" id="ARBA00010883"/>
    </source>
</evidence>